<feature type="region of interest" description="Disordered" evidence="5">
    <location>
        <begin position="111"/>
        <end position="132"/>
    </location>
</feature>
<organism evidence="8 9">
    <name type="scientific">Passalora fulva</name>
    <name type="common">Tomato leaf mold</name>
    <name type="synonym">Cladosporium fulvum</name>
    <dbReference type="NCBI Taxonomy" id="5499"/>
    <lineage>
        <taxon>Eukaryota</taxon>
        <taxon>Fungi</taxon>
        <taxon>Dikarya</taxon>
        <taxon>Ascomycota</taxon>
        <taxon>Pezizomycotina</taxon>
        <taxon>Dothideomycetes</taxon>
        <taxon>Dothideomycetidae</taxon>
        <taxon>Mycosphaerellales</taxon>
        <taxon>Mycosphaerellaceae</taxon>
        <taxon>Fulvia</taxon>
    </lineage>
</organism>
<dbReference type="Pfam" id="PF00172">
    <property type="entry name" value="Zn_clus"/>
    <property type="match status" value="1"/>
</dbReference>
<evidence type="ECO:0000256" key="1">
    <source>
        <dbReference type="ARBA" id="ARBA00022723"/>
    </source>
</evidence>
<sequence>MPRPKVKPQDRQRSARACLPCKASKIRCDAGTPCGPCLKRERISACVYLESSRKRQKTNHNHMDTSPFPTPSIEDASPQFEDISPGAQHVHPVAPVAPVMPAEVRAIASTAATTTNTTTSTPEPGKDSSRLTQSRMLLSSKGEKLYVGENASLSFLQFLRQILKKYMGPSTFTENQFKDNMLEVGMARGESPLLYDQNRGEKEALVQLYREASSGILDLFTMDEIHGFLDRHNALSPSIFIDEEDKAARAEQAFLNMMLAIGSQCRGQNPFGSYNATRHFTSAQKYAFEGFVGDPTLDMVRIFLLMAFYMLGACHRNAAFMYLGIASKAASALGLHRREPNKAMSPQEYNARWRTWKSLLILDTIVSSILGRPGGLPFCRPNQEDSMYDGDEQIGVSDRPRWLASQAVFTICSHIIELEQQLVGSGKQIDSTAAEGFLRRLRQWNDTLSHELRHFASLKNTTLGPSDRELFIGSVHVACTYYFTIILVTRPFIISHLISQLRRRRPPARRPSADKVETSHVSDLAQACLDAAMYMAKTGFMAINSLILSNNMCLLKAWMFAAGLLLGFSMFATPEPVPEVDEAFQNAIAVLERLAPCSPQARHYFEILSTFSEAIHTRREQLGRERRKKSDRFVSQIFTASFHDSNQNLPPLATPSSGPSNIDPNIVPGSGLDSMNNFDFDFNSAAYDLPTFPDQEAWTDMPLLSDNLYIDWESIWPVMDS</sequence>
<dbReference type="SMART" id="SM00906">
    <property type="entry name" value="Fungal_trans"/>
    <property type="match status" value="1"/>
</dbReference>
<evidence type="ECO:0000256" key="5">
    <source>
        <dbReference type="SAM" id="MobiDB-lite"/>
    </source>
</evidence>
<keyword evidence="6" id="KW-0812">Transmembrane</keyword>
<gene>
    <name evidence="8" type="ORF">CLAFUR5_09444</name>
</gene>
<keyword evidence="9" id="KW-1185">Reference proteome</keyword>
<dbReference type="PANTHER" id="PTHR47424">
    <property type="entry name" value="REGULATORY PROTEIN GAL4"/>
    <property type="match status" value="1"/>
</dbReference>
<keyword evidence="1" id="KW-0479">Metal-binding</keyword>
<dbReference type="AlphaFoldDB" id="A0A9Q8UU15"/>
<evidence type="ECO:0000313" key="8">
    <source>
        <dbReference type="EMBL" id="UJO22347.1"/>
    </source>
</evidence>
<dbReference type="InterPro" id="IPR036864">
    <property type="entry name" value="Zn2-C6_fun-type_DNA-bd_sf"/>
</dbReference>
<dbReference type="PROSITE" id="PS50048">
    <property type="entry name" value="ZN2_CY6_FUNGAL_2"/>
    <property type="match status" value="1"/>
</dbReference>
<dbReference type="RefSeq" id="XP_047766713.1">
    <property type="nucleotide sequence ID" value="XM_047908592.1"/>
</dbReference>
<dbReference type="InterPro" id="IPR007219">
    <property type="entry name" value="XnlR_reg_dom"/>
</dbReference>
<evidence type="ECO:0000259" key="7">
    <source>
        <dbReference type="PROSITE" id="PS50048"/>
    </source>
</evidence>
<dbReference type="GeneID" id="71989322"/>
<keyword evidence="4" id="KW-0539">Nucleus</keyword>
<protein>
    <recommendedName>
        <fullName evidence="7">Zn(2)-C6 fungal-type domain-containing protein</fullName>
    </recommendedName>
</protein>
<dbReference type="CDD" id="cd12148">
    <property type="entry name" value="fungal_TF_MHR"/>
    <property type="match status" value="1"/>
</dbReference>
<dbReference type="GO" id="GO:0000981">
    <property type="term" value="F:DNA-binding transcription factor activity, RNA polymerase II-specific"/>
    <property type="evidence" value="ECO:0007669"/>
    <property type="project" value="InterPro"/>
</dbReference>
<dbReference type="OrthoDB" id="4064873at2759"/>
<feature type="domain" description="Zn(2)-C6 fungal-type" evidence="7">
    <location>
        <begin position="17"/>
        <end position="48"/>
    </location>
</feature>
<dbReference type="Pfam" id="PF04082">
    <property type="entry name" value="Fungal_trans"/>
    <property type="match status" value="1"/>
</dbReference>
<dbReference type="GO" id="GO:0000435">
    <property type="term" value="P:positive regulation of transcription from RNA polymerase II promoter by galactose"/>
    <property type="evidence" value="ECO:0007669"/>
    <property type="project" value="TreeGrafter"/>
</dbReference>
<keyword evidence="3" id="KW-0804">Transcription</keyword>
<feature type="compositionally biased region" description="Low complexity" evidence="5">
    <location>
        <begin position="111"/>
        <end position="121"/>
    </location>
</feature>
<dbReference type="PANTHER" id="PTHR47424:SF9">
    <property type="entry name" value="TAH-2"/>
    <property type="match status" value="1"/>
</dbReference>
<evidence type="ECO:0000256" key="3">
    <source>
        <dbReference type="ARBA" id="ARBA00023163"/>
    </source>
</evidence>
<dbReference type="GO" id="GO:0000978">
    <property type="term" value="F:RNA polymerase II cis-regulatory region sequence-specific DNA binding"/>
    <property type="evidence" value="ECO:0007669"/>
    <property type="project" value="TreeGrafter"/>
</dbReference>
<keyword evidence="6" id="KW-0472">Membrane</keyword>
<dbReference type="Proteomes" id="UP000756132">
    <property type="component" value="Chromosome 9"/>
</dbReference>
<dbReference type="InterPro" id="IPR001138">
    <property type="entry name" value="Zn2Cys6_DnaBD"/>
</dbReference>
<evidence type="ECO:0000256" key="6">
    <source>
        <dbReference type="SAM" id="Phobius"/>
    </source>
</evidence>
<dbReference type="EMBL" id="CP090171">
    <property type="protein sequence ID" value="UJO22347.1"/>
    <property type="molecule type" value="Genomic_DNA"/>
</dbReference>
<keyword evidence="6" id="KW-1133">Transmembrane helix</keyword>
<evidence type="ECO:0000256" key="2">
    <source>
        <dbReference type="ARBA" id="ARBA00023015"/>
    </source>
</evidence>
<dbReference type="SMART" id="SM00066">
    <property type="entry name" value="GAL4"/>
    <property type="match status" value="1"/>
</dbReference>
<proteinExistence type="predicted"/>
<dbReference type="InterPro" id="IPR051127">
    <property type="entry name" value="Fungal_SecMet_Regulators"/>
</dbReference>
<accession>A0A9Q8UU15</accession>
<dbReference type="KEGG" id="ffu:CLAFUR5_09444"/>
<dbReference type="GO" id="GO:0006351">
    <property type="term" value="P:DNA-templated transcription"/>
    <property type="evidence" value="ECO:0007669"/>
    <property type="project" value="InterPro"/>
</dbReference>
<feature type="transmembrane region" description="Helical" evidence="6">
    <location>
        <begin position="481"/>
        <end position="499"/>
    </location>
</feature>
<dbReference type="GO" id="GO:0008270">
    <property type="term" value="F:zinc ion binding"/>
    <property type="evidence" value="ECO:0007669"/>
    <property type="project" value="InterPro"/>
</dbReference>
<keyword evidence="2" id="KW-0805">Transcription regulation</keyword>
<evidence type="ECO:0000256" key="4">
    <source>
        <dbReference type="ARBA" id="ARBA00023242"/>
    </source>
</evidence>
<dbReference type="Gene3D" id="4.10.240.10">
    <property type="entry name" value="Zn(2)-C6 fungal-type DNA-binding domain"/>
    <property type="match status" value="1"/>
</dbReference>
<dbReference type="GO" id="GO:0005634">
    <property type="term" value="C:nucleus"/>
    <property type="evidence" value="ECO:0007669"/>
    <property type="project" value="TreeGrafter"/>
</dbReference>
<name>A0A9Q8UU15_PASFU</name>
<reference evidence="8" key="2">
    <citation type="journal article" date="2022" name="Microb. Genom.">
        <title>A chromosome-scale genome assembly of the tomato pathogen Cladosporium fulvum reveals a compartmentalized genome architecture and the presence of a dispensable chromosome.</title>
        <authorList>
            <person name="Zaccaron A.Z."/>
            <person name="Chen L.H."/>
            <person name="Samaras A."/>
            <person name="Stergiopoulos I."/>
        </authorList>
    </citation>
    <scope>NUCLEOTIDE SEQUENCE</scope>
    <source>
        <strain evidence="8">Race5_Kim</strain>
    </source>
</reference>
<evidence type="ECO:0000313" key="9">
    <source>
        <dbReference type="Proteomes" id="UP000756132"/>
    </source>
</evidence>
<dbReference type="SUPFAM" id="SSF57701">
    <property type="entry name" value="Zn2/Cys6 DNA-binding domain"/>
    <property type="match status" value="1"/>
</dbReference>
<dbReference type="CDD" id="cd00067">
    <property type="entry name" value="GAL4"/>
    <property type="match status" value="1"/>
</dbReference>
<reference evidence="8" key="1">
    <citation type="submission" date="2021-12" db="EMBL/GenBank/DDBJ databases">
        <authorList>
            <person name="Zaccaron A."/>
            <person name="Stergiopoulos I."/>
        </authorList>
    </citation>
    <scope>NUCLEOTIDE SEQUENCE</scope>
    <source>
        <strain evidence="8">Race5_Kim</strain>
    </source>
</reference>
<dbReference type="PROSITE" id="PS00463">
    <property type="entry name" value="ZN2_CY6_FUNGAL_1"/>
    <property type="match status" value="1"/>
</dbReference>